<name>D2DXU8_9BACT</name>
<sequence length="334" mass="35745">MPKPLIAVTMGDPAGVGPEVCLQLLANESVHAFATPVVFGDARLLARCARQAGLTPPRRIISEIEWAEVCGTLDEPCVLDLFGFDAESFEPGTVSAKTGAAGYRYVEKSIEAALAKQVAAVATAPLNKEALRAAGVMYPGHTEMFADKTNAKRACMFQYSDEVRASFVTVHVGYHEVPALLTKERILDVIELTADAMLRIRGTKPKIAVLGLNPHAGEHGLFGNREEEDIIIPAMELARAKGIQVEGPLPPDTAFIPAKRRSTDAFVCMYHDQGHIPLKALAFDTAVNTTLGLPIIRTSVDHGTACDIAWQGKASGSSLVEAVRLAARMCGETS</sequence>
<dbReference type="GO" id="GO:0046872">
    <property type="term" value="F:metal ion binding"/>
    <property type="evidence" value="ECO:0007669"/>
    <property type="project" value="UniProtKB-KW"/>
</dbReference>
<organism evidence="4">
    <name type="scientific">uncultured Verrucomicrobiota bacterium</name>
    <dbReference type="NCBI Taxonomy" id="156588"/>
    <lineage>
        <taxon>Bacteria</taxon>
        <taxon>Pseudomonadati</taxon>
        <taxon>Verrucomicrobiota</taxon>
        <taxon>environmental samples</taxon>
    </lineage>
</organism>
<keyword evidence="1" id="KW-0479">Metal-binding</keyword>
<evidence type="ECO:0000313" key="4">
    <source>
        <dbReference type="EMBL" id="ACO70921.1"/>
    </source>
</evidence>
<dbReference type="GO" id="GO:0051287">
    <property type="term" value="F:NAD binding"/>
    <property type="evidence" value="ECO:0007669"/>
    <property type="project" value="InterPro"/>
</dbReference>
<keyword evidence="2" id="KW-0560">Oxidoreductase</keyword>
<accession>D2DXU8</accession>
<dbReference type="EMBL" id="FJ872374">
    <property type="protein sequence ID" value="ACO70921.1"/>
    <property type="molecule type" value="Genomic_DNA"/>
</dbReference>
<dbReference type="Gene3D" id="3.40.718.10">
    <property type="entry name" value="Isopropylmalate Dehydrogenase"/>
    <property type="match status" value="1"/>
</dbReference>
<evidence type="ECO:0000256" key="2">
    <source>
        <dbReference type="ARBA" id="ARBA00023002"/>
    </source>
</evidence>
<dbReference type="NCBIfam" id="TIGR00557">
    <property type="entry name" value="pdxA"/>
    <property type="match status" value="1"/>
</dbReference>
<reference evidence="4" key="1">
    <citation type="journal article" date="2010" name="FEMS Microbiol. Ecol.">
        <title>Phylogenetic and metagenomic analysis of Verrucomicrobia in former agricultural grassland soil.</title>
        <authorList>
            <person name="Kielak A."/>
            <person name="Rodrigues J.L.M."/>
            <person name="Kuramae E.E."/>
            <person name="Chain P.S.G."/>
            <person name="van Veen J.A."/>
            <person name="Kowalchuk G.A."/>
        </authorList>
    </citation>
    <scope>NUCLEOTIDE SEQUENCE</scope>
</reference>
<dbReference type="GO" id="GO:0016491">
    <property type="term" value="F:oxidoreductase activity"/>
    <property type="evidence" value="ECO:0007669"/>
    <property type="project" value="UniProtKB-KW"/>
</dbReference>
<dbReference type="SUPFAM" id="SSF53659">
    <property type="entry name" value="Isocitrate/Isopropylmalate dehydrogenase-like"/>
    <property type="match status" value="1"/>
</dbReference>
<proteinExistence type="predicted"/>
<dbReference type="PANTHER" id="PTHR30004:SF6">
    <property type="entry name" value="D-THREONATE 4-PHOSPHATE DEHYDROGENASE"/>
    <property type="match status" value="1"/>
</dbReference>
<dbReference type="Pfam" id="PF04166">
    <property type="entry name" value="PdxA"/>
    <property type="match status" value="1"/>
</dbReference>
<evidence type="ECO:0000256" key="1">
    <source>
        <dbReference type="ARBA" id="ARBA00022723"/>
    </source>
</evidence>
<dbReference type="AlphaFoldDB" id="D2DXU8"/>
<dbReference type="PANTHER" id="PTHR30004">
    <property type="entry name" value="4-HYDROXYTHREONINE-4-PHOSPHATE DEHYDROGENASE"/>
    <property type="match status" value="1"/>
</dbReference>
<dbReference type="InterPro" id="IPR005255">
    <property type="entry name" value="PdxA_fam"/>
</dbReference>
<protein>
    <submittedName>
        <fullName evidence="4">Pyridoxal phosphate biosynthetic protein PdxA</fullName>
    </submittedName>
</protein>
<evidence type="ECO:0000256" key="3">
    <source>
        <dbReference type="ARBA" id="ARBA00023027"/>
    </source>
</evidence>
<keyword evidence="3" id="KW-0520">NAD</keyword>